<evidence type="ECO:0000313" key="1">
    <source>
        <dbReference type="EMBL" id="KAF6395440.1"/>
    </source>
</evidence>
<evidence type="ECO:0000313" key="2">
    <source>
        <dbReference type="Proteomes" id="UP000593571"/>
    </source>
</evidence>
<keyword evidence="2" id="KW-1185">Reference proteome</keyword>
<dbReference type="Proteomes" id="UP000593571">
    <property type="component" value="Unassembled WGS sequence"/>
</dbReference>
<name>A0A7J8BAU5_ROUAE</name>
<reference evidence="1 2" key="1">
    <citation type="journal article" date="2020" name="Nature">
        <title>Six reference-quality genomes reveal evolution of bat adaptations.</title>
        <authorList>
            <person name="Jebb D."/>
            <person name="Huang Z."/>
            <person name="Pippel M."/>
            <person name="Hughes G.M."/>
            <person name="Lavrichenko K."/>
            <person name="Devanna P."/>
            <person name="Winkler S."/>
            <person name="Jermiin L.S."/>
            <person name="Skirmuntt E.C."/>
            <person name="Katzourakis A."/>
            <person name="Burkitt-Gray L."/>
            <person name="Ray D.A."/>
            <person name="Sullivan K.A.M."/>
            <person name="Roscito J.G."/>
            <person name="Kirilenko B.M."/>
            <person name="Davalos L.M."/>
            <person name="Corthals A.P."/>
            <person name="Power M.L."/>
            <person name="Jones G."/>
            <person name="Ransome R.D."/>
            <person name="Dechmann D.K.N."/>
            <person name="Locatelli A.G."/>
            <person name="Puechmaille S.J."/>
            <person name="Fedrigo O."/>
            <person name="Jarvis E.D."/>
            <person name="Hiller M."/>
            <person name="Vernes S.C."/>
            <person name="Myers E.W."/>
            <person name="Teeling E.C."/>
        </authorList>
    </citation>
    <scope>NUCLEOTIDE SEQUENCE [LARGE SCALE GENOMIC DNA]</scope>
    <source>
        <strain evidence="1">MRouAeg1</strain>
        <tissue evidence="1">Muscle</tissue>
    </source>
</reference>
<gene>
    <name evidence="1" type="ORF">HJG63_009995</name>
</gene>
<sequence length="138" mass="15023">MSGRFPGSGGSFWKAAEDTEPMVTDIPSDPAFPASLTAVYRTATCRERLTTKYQTRRLTQQTFILSQRGRLLVRDRGTTGVVSGEAAVPGWRPRSFRCVLTWPLFCRHSAGGGRGERAPASCPLVRTPVLADEGPPLS</sequence>
<proteinExistence type="predicted"/>
<dbReference type="EMBL" id="JACASE010000018">
    <property type="protein sequence ID" value="KAF6395440.1"/>
    <property type="molecule type" value="Genomic_DNA"/>
</dbReference>
<comment type="caution">
    <text evidence="1">The sequence shown here is derived from an EMBL/GenBank/DDBJ whole genome shotgun (WGS) entry which is preliminary data.</text>
</comment>
<accession>A0A7J8BAU5</accession>
<protein>
    <submittedName>
        <fullName evidence="1">Uncharacterized protein</fullName>
    </submittedName>
</protein>
<organism evidence="1 2">
    <name type="scientific">Rousettus aegyptiacus</name>
    <name type="common">Egyptian fruit bat</name>
    <name type="synonym">Pteropus aegyptiacus</name>
    <dbReference type="NCBI Taxonomy" id="9407"/>
    <lineage>
        <taxon>Eukaryota</taxon>
        <taxon>Metazoa</taxon>
        <taxon>Chordata</taxon>
        <taxon>Craniata</taxon>
        <taxon>Vertebrata</taxon>
        <taxon>Euteleostomi</taxon>
        <taxon>Mammalia</taxon>
        <taxon>Eutheria</taxon>
        <taxon>Laurasiatheria</taxon>
        <taxon>Chiroptera</taxon>
        <taxon>Yinpterochiroptera</taxon>
        <taxon>Pteropodoidea</taxon>
        <taxon>Pteropodidae</taxon>
        <taxon>Rousettinae</taxon>
        <taxon>Rousettus</taxon>
    </lineage>
</organism>
<dbReference type="AlphaFoldDB" id="A0A7J8BAU5"/>